<dbReference type="EMBL" id="PFMR01000168">
    <property type="protein sequence ID" value="PIZ16753.1"/>
    <property type="molecule type" value="Genomic_DNA"/>
</dbReference>
<dbReference type="SMART" id="SM00487">
    <property type="entry name" value="DEXDc"/>
    <property type="match status" value="1"/>
</dbReference>
<dbReference type="GO" id="GO:0016787">
    <property type="term" value="F:hydrolase activity"/>
    <property type="evidence" value="ECO:0007669"/>
    <property type="project" value="InterPro"/>
</dbReference>
<keyword evidence="4" id="KW-0255">Endonuclease</keyword>
<evidence type="ECO:0000259" key="3">
    <source>
        <dbReference type="PROSITE" id="PS51194"/>
    </source>
</evidence>
<dbReference type="Pfam" id="PF04851">
    <property type="entry name" value="ResIII"/>
    <property type="match status" value="1"/>
</dbReference>
<evidence type="ECO:0000313" key="5">
    <source>
        <dbReference type="Proteomes" id="UP000229307"/>
    </source>
</evidence>
<dbReference type="GO" id="GO:0004519">
    <property type="term" value="F:endonuclease activity"/>
    <property type="evidence" value="ECO:0007669"/>
    <property type="project" value="UniProtKB-KW"/>
</dbReference>
<sequence length="802" mass="90739">MDKSAQIKIIKAKIAQLEVEKKHLAEQLSEIEEESVSSQVKLAAIPSCNSSLSGKSFIVSDDKIKLFRSLFHGRDDVYARFWTSRKTGKSGYSPACKNEWVKGICVKPASKCSDCSNRALIPLTDDIISRHLQGEYVIGIFPMLKGDTCYFLTTDFDGEGWQEDITAYRKICSQHGIPVAIERSRSGKGAHAWIFFSENIPAARARKMGSFLITESMAKRYQIDMKSYDRLFPNQDTLPKGGFGNLIALPFQKNAILQGNTVFIDDDFNPYSDQWGFLSGLRKMTITDTERISDKTPENNRIIGTGISPVRENEPPWIRLASGKRRQKPVIDNLPENIEIVTADKLYIAIKDLPSALITQIKRLAAFQNPEFYRRQSMRLSTVLTPRIISCSEISDVYITLPRGCLDDLCCLLKEYGVKISLRDETYQGERSDFRFQGSLSEEQKISAQKILENKIGVLVAPSGIGKTVIGIYVIAQRKTNTLILVHRKSLLDQWRMQLSSFLGMGLKDIGEIGGGKNKPNGILDVAMIQSMERKGVINNIIENYGFIVVDECHHIPAFTFERILSHAKAKYVLGLTATPYRRDGHQPIILMQCGPICHRITEKRDVFNCTMIPRVTEFTFESSESEHISKIWSRLIADERRNKLITDDIIKTAQAGRHPIVITERREHLKILADRLNEMAGDLVILYGGLGRKQQKETMEKLRNCSKDSKKIILATGSYIGEGFDEIQLDTLFVTMPISFKGKVVQYAGRLHRECQGKQDIQVYDYADVKVPLLLKMYLKRLKAYKSMGYKILEEASVQKG</sequence>
<dbReference type="Gene3D" id="3.40.50.300">
    <property type="entry name" value="P-loop containing nucleotide triphosphate hydrolases"/>
    <property type="match status" value="2"/>
</dbReference>
<organism evidence="4 5">
    <name type="scientific">Candidatus Desantisbacteria bacterium CG_4_10_14_0_8_um_filter_48_22</name>
    <dbReference type="NCBI Taxonomy" id="1974543"/>
    <lineage>
        <taxon>Bacteria</taxon>
        <taxon>Candidatus Desantisiibacteriota</taxon>
    </lineage>
</organism>
<name>A0A2M7SBS3_9BACT</name>
<dbReference type="InterPro" id="IPR027417">
    <property type="entry name" value="P-loop_NTPase"/>
</dbReference>
<dbReference type="Proteomes" id="UP000229307">
    <property type="component" value="Unassembled WGS sequence"/>
</dbReference>
<dbReference type="InterPro" id="IPR054347">
    <property type="entry name" value="TOTE_primase"/>
</dbReference>
<dbReference type="AlphaFoldDB" id="A0A2M7SBS3"/>
<dbReference type="InterPro" id="IPR001650">
    <property type="entry name" value="Helicase_C-like"/>
</dbReference>
<dbReference type="InterPro" id="IPR014001">
    <property type="entry name" value="Helicase_ATP-bd"/>
</dbReference>
<dbReference type="GO" id="GO:0005524">
    <property type="term" value="F:ATP binding"/>
    <property type="evidence" value="ECO:0007669"/>
    <property type="project" value="InterPro"/>
</dbReference>
<keyword evidence="4" id="KW-0540">Nuclease</keyword>
<dbReference type="PANTHER" id="PTHR47396:SF1">
    <property type="entry name" value="ATP-DEPENDENT HELICASE IRC3-RELATED"/>
    <property type="match status" value="1"/>
</dbReference>
<dbReference type="PROSITE" id="PS51192">
    <property type="entry name" value="HELICASE_ATP_BIND_1"/>
    <property type="match status" value="1"/>
</dbReference>
<dbReference type="GO" id="GO:0005829">
    <property type="term" value="C:cytosol"/>
    <property type="evidence" value="ECO:0007669"/>
    <property type="project" value="TreeGrafter"/>
</dbReference>
<dbReference type="CDD" id="cd17926">
    <property type="entry name" value="DEXHc_RE"/>
    <property type="match status" value="1"/>
</dbReference>
<dbReference type="InterPro" id="IPR006935">
    <property type="entry name" value="Helicase/UvrB_N"/>
</dbReference>
<dbReference type="PANTHER" id="PTHR47396">
    <property type="entry name" value="TYPE I RESTRICTION ENZYME ECOKI R PROTEIN"/>
    <property type="match status" value="1"/>
</dbReference>
<dbReference type="GO" id="GO:0003677">
    <property type="term" value="F:DNA binding"/>
    <property type="evidence" value="ECO:0007669"/>
    <property type="project" value="InterPro"/>
</dbReference>
<dbReference type="InterPro" id="IPR050742">
    <property type="entry name" value="Helicase_Restrict-Modif_Enz"/>
</dbReference>
<evidence type="ECO:0000259" key="2">
    <source>
        <dbReference type="PROSITE" id="PS51192"/>
    </source>
</evidence>
<gene>
    <name evidence="4" type="ORF">COY52_06200</name>
</gene>
<dbReference type="PROSITE" id="PS51194">
    <property type="entry name" value="HELICASE_CTER"/>
    <property type="match status" value="1"/>
</dbReference>
<accession>A0A2M7SBS3</accession>
<feature type="domain" description="Helicase C-terminal" evidence="3">
    <location>
        <begin position="645"/>
        <end position="802"/>
    </location>
</feature>
<keyword evidence="1" id="KW-0175">Coiled coil</keyword>
<feature type="domain" description="Helicase ATP-binding" evidence="2">
    <location>
        <begin position="448"/>
        <end position="580"/>
    </location>
</feature>
<dbReference type="SUPFAM" id="SSF52540">
    <property type="entry name" value="P-loop containing nucleoside triphosphate hydrolases"/>
    <property type="match status" value="2"/>
</dbReference>
<dbReference type="Pfam" id="PF22548">
    <property type="entry name" value="AEP-TOTE"/>
    <property type="match status" value="1"/>
</dbReference>
<comment type="caution">
    <text evidence="4">The sequence shown here is derived from an EMBL/GenBank/DDBJ whole genome shotgun (WGS) entry which is preliminary data.</text>
</comment>
<reference evidence="5" key="1">
    <citation type="submission" date="2017-09" db="EMBL/GenBank/DDBJ databases">
        <title>Depth-based differentiation of microbial function through sediment-hosted aquifers and enrichment of novel symbionts in the deep terrestrial subsurface.</title>
        <authorList>
            <person name="Probst A.J."/>
            <person name="Ladd B."/>
            <person name="Jarett J.K."/>
            <person name="Geller-Mcgrath D.E."/>
            <person name="Sieber C.M.K."/>
            <person name="Emerson J.B."/>
            <person name="Anantharaman K."/>
            <person name="Thomas B.C."/>
            <person name="Malmstrom R."/>
            <person name="Stieglmeier M."/>
            <person name="Klingl A."/>
            <person name="Woyke T."/>
            <person name="Ryan C.M."/>
            <person name="Banfield J.F."/>
        </authorList>
    </citation>
    <scope>NUCLEOTIDE SEQUENCE [LARGE SCALE GENOMIC DNA]</scope>
</reference>
<protein>
    <submittedName>
        <fullName evidence="4">Restriction endonuclease subunit R</fullName>
    </submittedName>
</protein>
<keyword evidence="4" id="KW-0378">Hydrolase</keyword>
<feature type="coiled-coil region" evidence="1">
    <location>
        <begin position="7"/>
        <end position="34"/>
    </location>
</feature>
<dbReference type="CDD" id="cd18785">
    <property type="entry name" value="SF2_C"/>
    <property type="match status" value="1"/>
</dbReference>
<proteinExistence type="predicted"/>
<evidence type="ECO:0000313" key="4">
    <source>
        <dbReference type="EMBL" id="PIZ16753.1"/>
    </source>
</evidence>
<evidence type="ECO:0000256" key="1">
    <source>
        <dbReference type="SAM" id="Coils"/>
    </source>
</evidence>